<dbReference type="RefSeq" id="WP_147661548.1">
    <property type="nucleotide sequence ID" value="NZ_CP042905.2"/>
</dbReference>
<dbReference type="OrthoDB" id="57527at2157"/>
<organism evidence="6 7">
    <name type="scientific">Promethearchaeum syntrophicum</name>
    <dbReference type="NCBI Taxonomy" id="2594042"/>
    <lineage>
        <taxon>Archaea</taxon>
        <taxon>Promethearchaeati</taxon>
        <taxon>Promethearchaeota</taxon>
        <taxon>Promethearchaeia</taxon>
        <taxon>Promethearchaeales</taxon>
        <taxon>Promethearchaeaceae</taxon>
        <taxon>Promethearchaeum</taxon>
    </lineage>
</organism>
<evidence type="ECO:0000259" key="5">
    <source>
        <dbReference type="Pfam" id="PF01555"/>
    </source>
</evidence>
<evidence type="ECO:0000256" key="1">
    <source>
        <dbReference type="ARBA" id="ARBA00006594"/>
    </source>
</evidence>
<dbReference type="PROSITE" id="PS00092">
    <property type="entry name" value="N6_MTASE"/>
    <property type="match status" value="1"/>
</dbReference>
<keyword evidence="7" id="KW-1185">Reference proteome</keyword>
<dbReference type="GO" id="GO:0008170">
    <property type="term" value="F:N-methyltransferase activity"/>
    <property type="evidence" value="ECO:0007669"/>
    <property type="project" value="InterPro"/>
</dbReference>
<sequence>MGDSNFLSFSFPFHTKENIPELNWVNRPINNFQVPKTDIKPVLVVDSAKILTNLGKIQLNSAKNDQNINFYSSYEEVFKKDREDNTLNRIIHADSLIGMANLIENGFREKTQMIYFDPPFGIEFNAKFHSGNQKTEGYIDSWKNGLNSYLEYLRERIFLCRELLNPSGSIFIQIGDENVHYVRCLMDEIFGRKNFVSQITFRTAISTNKINSVSDYLLWYARDKSKMFRRKLYCERSEEKSSKTFTYSDTNPKSGKIRKFKAQELVNRIKPTKSLRIDRNYSIDFKGKKFLPPEGFEWRWNKDALQRLIELNRIHEINGKLYGKRYGKDFPVMILTNLWTDTSTSTFASRKHYTVHTNPKVIRRCIAMTTKPGDLVLDPTSGSGTTAVVAEDLFRKWIVFDTSPTSILSTFNWLIGTNFPEYQWDDSIKDFIYTQVNKVSLSNLAHKRTSNQEFQYDLPKKEKKNRNAIRIASPFSIEMIKKLKISKWAEFIVSILKNNGILLPSGKKIALDNIQFLEIPGNKDQNRTLSIVRGTIRELIYNVIINDPTAEISESDILKVLEIPDEPIRNQNWIILGGVFSFKFYRRIKEIRELLEKSETTLQKVILLGNYHPDLLIKQLSFDAHPESIRIMGSIIQKPKDLKFTIQFYNPFSNMFEKLPDDQIAVWMICNLKNDEKKPPKIDLIQCPIYKNFISKIIKPYFCSTIELNQYIKQYKNQIEESKIGLIGIDLRGTPHYAILGR</sequence>
<dbReference type="GeneID" id="41328415"/>
<dbReference type="InterPro" id="IPR002941">
    <property type="entry name" value="DNA_methylase_N4/N6"/>
</dbReference>
<dbReference type="PRINTS" id="PR00506">
    <property type="entry name" value="D21N6MTFRASE"/>
</dbReference>
<reference evidence="6 7" key="2">
    <citation type="journal article" date="2024" name="Int. J. Syst. Evol. Microbiol.">
        <title>Promethearchaeum syntrophicum gen. nov., sp. nov., an anaerobic, obligately syntrophic archaeon, the first isolate of the lineage 'Asgard' archaea, and proposal of the new archaeal phylum Promethearchaeota phyl. nov. and kingdom Promethearchaeati regn. nov.</title>
        <authorList>
            <person name="Imachi H."/>
            <person name="Nobu M.K."/>
            <person name="Kato S."/>
            <person name="Takaki Y."/>
            <person name="Miyazaki M."/>
            <person name="Miyata M."/>
            <person name="Ogawara M."/>
            <person name="Saito Y."/>
            <person name="Sakai S."/>
            <person name="Tahara Y.O."/>
            <person name="Takano Y."/>
            <person name="Tasumi E."/>
            <person name="Uematsu K."/>
            <person name="Yoshimura T."/>
            <person name="Itoh T."/>
            <person name="Ohkuma M."/>
            <person name="Takai K."/>
        </authorList>
    </citation>
    <scope>NUCLEOTIDE SEQUENCE [LARGE SCALE GENOMIC DNA]</scope>
    <source>
        <strain evidence="6 7">MK-D1</strain>
    </source>
</reference>
<dbReference type="EMBL" id="CP042905">
    <property type="protein sequence ID" value="QEE14599.1"/>
    <property type="molecule type" value="Genomic_DNA"/>
</dbReference>
<evidence type="ECO:0000313" key="6">
    <source>
        <dbReference type="EMBL" id="QEE14599.1"/>
    </source>
</evidence>
<reference evidence="6 7" key="1">
    <citation type="journal article" date="2020" name="Nature">
        <title>Isolation of an archaeon at the prokaryote-eukaryote interface.</title>
        <authorList>
            <person name="Imachi H."/>
            <person name="Nobu M.K."/>
            <person name="Nakahara N."/>
            <person name="Morono Y."/>
            <person name="Ogawara M."/>
            <person name="Takaki Y."/>
            <person name="Takano Y."/>
            <person name="Uematsu K."/>
            <person name="Ikuta T."/>
            <person name="Ito M."/>
            <person name="Matsui Y."/>
            <person name="Miyazaki M."/>
            <person name="Murata K."/>
            <person name="Saito Y."/>
            <person name="Sakai S."/>
            <person name="Song C."/>
            <person name="Tasumi E."/>
            <person name="Yamanaka Y."/>
            <person name="Yamaguchi T."/>
            <person name="Kamagata Y."/>
            <person name="Tamaki H."/>
            <person name="Takai K."/>
        </authorList>
    </citation>
    <scope>NUCLEOTIDE SEQUENCE [LARGE SCALE GENOMIC DNA]</scope>
    <source>
        <strain evidence="6 7">MK-D1</strain>
    </source>
</reference>
<name>A0A5B9D650_9ARCH</name>
<protein>
    <submittedName>
        <fullName evidence="6">Site-specific DNA-methyltransferase</fullName>
        <ecNumber evidence="6">2.1.1.-</ecNumber>
    </submittedName>
</protein>
<dbReference type="KEGG" id="psyt:DSAG12_00412"/>
<dbReference type="Pfam" id="PF01555">
    <property type="entry name" value="N6_N4_Mtase"/>
    <property type="match status" value="1"/>
</dbReference>
<gene>
    <name evidence="6" type="ORF">DSAG12_00412</name>
</gene>
<dbReference type="AlphaFoldDB" id="A0A5B9D650"/>
<dbReference type="Gene3D" id="3.40.50.150">
    <property type="entry name" value="Vaccinia Virus protein VP39"/>
    <property type="match status" value="1"/>
</dbReference>
<keyword evidence="2 6" id="KW-0489">Methyltransferase</keyword>
<dbReference type="InterPro" id="IPR002295">
    <property type="entry name" value="N4/N6-MTase_EcoPI_Mod-like"/>
</dbReference>
<dbReference type="GO" id="GO:0003677">
    <property type="term" value="F:DNA binding"/>
    <property type="evidence" value="ECO:0007669"/>
    <property type="project" value="InterPro"/>
</dbReference>
<accession>A0A5B9D650</accession>
<proteinExistence type="inferred from homology"/>
<comment type="similarity">
    <text evidence="1">Belongs to the N(4)/N(6)-methyltransferase family.</text>
</comment>
<dbReference type="Proteomes" id="UP000321408">
    <property type="component" value="Chromosome"/>
</dbReference>
<dbReference type="SUPFAM" id="SSF53335">
    <property type="entry name" value="S-adenosyl-L-methionine-dependent methyltransferases"/>
    <property type="match status" value="1"/>
</dbReference>
<dbReference type="GO" id="GO:0032259">
    <property type="term" value="P:methylation"/>
    <property type="evidence" value="ECO:0007669"/>
    <property type="project" value="UniProtKB-KW"/>
</dbReference>
<evidence type="ECO:0000256" key="4">
    <source>
        <dbReference type="ARBA" id="ARBA00022691"/>
    </source>
</evidence>
<dbReference type="InterPro" id="IPR029063">
    <property type="entry name" value="SAM-dependent_MTases_sf"/>
</dbReference>
<evidence type="ECO:0000313" key="7">
    <source>
        <dbReference type="Proteomes" id="UP000321408"/>
    </source>
</evidence>
<keyword evidence="3 6" id="KW-0808">Transferase</keyword>
<evidence type="ECO:0000256" key="3">
    <source>
        <dbReference type="ARBA" id="ARBA00022679"/>
    </source>
</evidence>
<dbReference type="EC" id="2.1.1.-" evidence="6"/>
<dbReference type="REBASE" id="364521">
    <property type="entry name" value="M.AarMKD1ORF412P"/>
</dbReference>
<dbReference type="InterPro" id="IPR002052">
    <property type="entry name" value="DNA_methylase_N6_adenine_CS"/>
</dbReference>
<feature type="domain" description="DNA methylase N-4/N-6" evidence="5">
    <location>
        <begin position="112"/>
        <end position="404"/>
    </location>
</feature>
<evidence type="ECO:0000256" key="2">
    <source>
        <dbReference type="ARBA" id="ARBA00022603"/>
    </source>
</evidence>
<keyword evidence="4" id="KW-0949">S-adenosyl-L-methionine</keyword>